<feature type="transmembrane region" description="Helical" evidence="6">
    <location>
        <begin position="85"/>
        <end position="109"/>
    </location>
</feature>
<feature type="transmembrane region" description="Helical" evidence="6">
    <location>
        <begin position="12"/>
        <end position="34"/>
    </location>
</feature>
<reference evidence="8 9" key="2">
    <citation type="journal article" date="2012" name="Stand. Genomic Sci.">
        <title>Complete Genome Sequence of Clostridium clariflavum DSM 19732.</title>
        <authorList>
            <person name="Izquierdo J.A."/>
            <person name="Goodwin L."/>
            <person name="Davenport K.W."/>
            <person name="Teshima H."/>
            <person name="Bruce D."/>
            <person name="Detter C."/>
            <person name="Tapia R."/>
            <person name="Han S."/>
            <person name="Land M."/>
            <person name="Hauser L."/>
            <person name="Jeffries C.D."/>
            <person name="Han J."/>
            <person name="Pitluck S."/>
            <person name="Nolan M."/>
            <person name="Chen A."/>
            <person name="Huntemann M."/>
            <person name="Mavromatis K."/>
            <person name="Mikhailova N."/>
            <person name="Liolios K."/>
            <person name="Woyke T."/>
            <person name="Lynd L.R."/>
        </authorList>
    </citation>
    <scope>NUCLEOTIDE SEQUENCE [LARGE SCALE GENOMIC DNA]</scope>
    <source>
        <strain evidence="9">DSM 19732 / NBRC 101661 / EBR45</strain>
    </source>
</reference>
<dbReference type="HOGENOM" id="CLU_053225_2_0_9"/>
<name>G8LTW7_ACECE</name>
<evidence type="ECO:0000256" key="2">
    <source>
        <dbReference type="ARBA" id="ARBA00006143"/>
    </source>
</evidence>
<dbReference type="Pfam" id="PF02683">
    <property type="entry name" value="DsbD_TM"/>
    <property type="match status" value="1"/>
</dbReference>
<keyword evidence="3 6" id="KW-0812">Transmembrane</keyword>
<comment type="similarity">
    <text evidence="2">Belongs to the DsbD family.</text>
</comment>
<evidence type="ECO:0000313" key="9">
    <source>
        <dbReference type="Proteomes" id="UP000005435"/>
    </source>
</evidence>
<dbReference type="PANTHER" id="PTHR31272">
    <property type="entry name" value="CYTOCHROME C-TYPE BIOGENESIS PROTEIN HI_1454-RELATED"/>
    <property type="match status" value="1"/>
</dbReference>
<feature type="transmembrane region" description="Helical" evidence="6">
    <location>
        <begin position="55"/>
        <end position="79"/>
    </location>
</feature>
<dbReference type="InterPro" id="IPR051790">
    <property type="entry name" value="Cytochrome_c-biogenesis_DsbD"/>
</dbReference>
<dbReference type="STRING" id="720554.Clocl_0603"/>
<accession>G8LTW7</accession>
<evidence type="ECO:0000256" key="1">
    <source>
        <dbReference type="ARBA" id="ARBA00004141"/>
    </source>
</evidence>
<keyword evidence="5 6" id="KW-0472">Membrane</keyword>
<keyword evidence="9" id="KW-1185">Reference proteome</keyword>
<dbReference type="eggNOG" id="COG0785">
    <property type="taxonomic scope" value="Bacteria"/>
</dbReference>
<proteinExistence type="inferred from homology"/>
<dbReference type="KEGG" id="ccl:Clocl_0603"/>
<evidence type="ECO:0000313" key="8">
    <source>
        <dbReference type="EMBL" id="AEV67313.1"/>
    </source>
</evidence>
<dbReference type="Proteomes" id="UP000005435">
    <property type="component" value="Chromosome"/>
</dbReference>
<sequence>MISYYLQSFAEGVLTFISPCILPMLPIYFIYLAGDSEESEKGTSKKKGNLALNSIGFVTGFTIIFVLLGATATTLGSFFKEHRDILKIVSGIVVFIFGLNFTGLVRIGVLNKQKGFEFNFKRLNFLKSIIFGMVFSVAWSPCVGAFLSSALAKASVSDTIMEGMLLLLIYSIGLGIPFIISAIAFDSMKGLFKTVQRHSRLVSIISGSLLIIAGLAFIFNFI</sequence>
<comment type="subcellular location">
    <subcellularLocation>
        <location evidence="1">Membrane</location>
        <topology evidence="1">Multi-pass membrane protein</topology>
    </subcellularLocation>
</comment>
<dbReference type="EMBL" id="CP003065">
    <property type="protein sequence ID" value="AEV67313.1"/>
    <property type="molecule type" value="Genomic_DNA"/>
</dbReference>
<reference evidence="9" key="1">
    <citation type="submission" date="2011-12" db="EMBL/GenBank/DDBJ databases">
        <title>Complete sequence of Clostridium clariflavum DSM 19732.</title>
        <authorList>
            <consortium name="US DOE Joint Genome Institute"/>
            <person name="Lucas S."/>
            <person name="Han J."/>
            <person name="Lapidus A."/>
            <person name="Cheng J.-F."/>
            <person name="Goodwin L."/>
            <person name="Pitluck S."/>
            <person name="Peters L."/>
            <person name="Teshima H."/>
            <person name="Detter J.C."/>
            <person name="Han C."/>
            <person name="Tapia R."/>
            <person name="Land M."/>
            <person name="Hauser L."/>
            <person name="Kyrpides N."/>
            <person name="Ivanova N."/>
            <person name="Pagani I."/>
            <person name="Kitzmiller T."/>
            <person name="Lynd L."/>
            <person name="Izquierdo J."/>
            <person name="Woyke T."/>
        </authorList>
    </citation>
    <scope>NUCLEOTIDE SEQUENCE [LARGE SCALE GENOMIC DNA]</scope>
    <source>
        <strain evidence="9">DSM 19732 / NBRC 101661 / EBR45</strain>
    </source>
</reference>
<feature type="transmembrane region" description="Helical" evidence="6">
    <location>
        <begin position="164"/>
        <end position="185"/>
    </location>
</feature>
<gene>
    <name evidence="8" type="ordered locus">Clocl_0603</name>
</gene>
<feature type="transmembrane region" description="Helical" evidence="6">
    <location>
        <begin position="129"/>
        <end position="152"/>
    </location>
</feature>
<dbReference type="AlphaFoldDB" id="G8LTW7"/>
<evidence type="ECO:0000256" key="5">
    <source>
        <dbReference type="ARBA" id="ARBA00023136"/>
    </source>
</evidence>
<keyword evidence="4 6" id="KW-1133">Transmembrane helix</keyword>
<feature type="domain" description="Cytochrome C biogenesis protein transmembrane" evidence="7">
    <location>
        <begin position="6"/>
        <end position="186"/>
    </location>
</feature>
<dbReference type="PANTHER" id="PTHR31272:SF4">
    <property type="entry name" value="CYTOCHROME C-TYPE BIOGENESIS PROTEIN HI_1454-RELATED"/>
    <property type="match status" value="1"/>
</dbReference>
<feature type="transmembrane region" description="Helical" evidence="6">
    <location>
        <begin position="201"/>
        <end position="221"/>
    </location>
</feature>
<evidence type="ECO:0000256" key="6">
    <source>
        <dbReference type="SAM" id="Phobius"/>
    </source>
</evidence>
<evidence type="ECO:0000259" key="7">
    <source>
        <dbReference type="Pfam" id="PF02683"/>
    </source>
</evidence>
<evidence type="ECO:0000256" key="3">
    <source>
        <dbReference type="ARBA" id="ARBA00022692"/>
    </source>
</evidence>
<dbReference type="GO" id="GO:0016020">
    <property type="term" value="C:membrane"/>
    <property type="evidence" value="ECO:0007669"/>
    <property type="project" value="UniProtKB-SubCell"/>
</dbReference>
<dbReference type="InterPro" id="IPR003834">
    <property type="entry name" value="Cyt_c_assmbl_TM_dom"/>
</dbReference>
<evidence type="ECO:0000256" key="4">
    <source>
        <dbReference type="ARBA" id="ARBA00022989"/>
    </source>
</evidence>
<organism evidence="8 9">
    <name type="scientific">Acetivibrio clariflavus (strain DSM 19732 / NBRC 101661 / EBR45)</name>
    <name type="common">Clostridium clariflavum</name>
    <dbReference type="NCBI Taxonomy" id="720554"/>
    <lineage>
        <taxon>Bacteria</taxon>
        <taxon>Bacillati</taxon>
        <taxon>Bacillota</taxon>
        <taxon>Clostridia</taxon>
        <taxon>Eubacteriales</taxon>
        <taxon>Oscillospiraceae</taxon>
        <taxon>Acetivibrio</taxon>
    </lineage>
</organism>
<protein>
    <submittedName>
        <fullName evidence="8">Cytochrome c biogenesis protein</fullName>
    </submittedName>
</protein>
<dbReference type="GO" id="GO:0017004">
    <property type="term" value="P:cytochrome complex assembly"/>
    <property type="evidence" value="ECO:0007669"/>
    <property type="project" value="InterPro"/>
</dbReference>